<dbReference type="InterPro" id="IPR045430">
    <property type="entry name" value="EAD1"/>
</dbReference>
<dbReference type="InterPro" id="IPR011600">
    <property type="entry name" value="Pept_C14_caspase"/>
</dbReference>
<feature type="domain" description="Peptidase C14 caspase" evidence="1">
    <location>
        <begin position="18"/>
        <end position="262"/>
    </location>
</feature>
<dbReference type="GO" id="GO:0006508">
    <property type="term" value="P:proteolysis"/>
    <property type="evidence" value="ECO:0007669"/>
    <property type="project" value="InterPro"/>
</dbReference>
<dbReference type="Proteomes" id="UP000078507">
    <property type="component" value="Unassembled WGS sequence"/>
</dbReference>
<dbReference type="AlphaFoldDB" id="A0A178Y873"/>
<dbReference type="PANTHER" id="PTHR48104:SF30">
    <property type="entry name" value="METACASPASE-1"/>
    <property type="match status" value="1"/>
</dbReference>
<protein>
    <recommendedName>
        <fullName evidence="5">Peptidase C14 caspase catalytic subunit p20</fullName>
    </recommendedName>
</protein>
<dbReference type="OrthoDB" id="7782582at2"/>
<feature type="domain" description="Effector-associated" evidence="2">
    <location>
        <begin position="284"/>
        <end position="365"/>
    </location>
</feature>
<dbReference type="GO" id="GO:0005737">
    <property type="term" value="C:cytoplasm"/>
    <property type="evidence" value="ECO:0007669"/>
    <property type="project" value="TreeGrafter"/>
</dbReference>
<reference evidence="3 4" key="1">
    <citation type="submission" date="2015-11" db="EMBL/GenBank/DDBJ databases">
        <title>Ensifer anhuiense sp. nov., an effective nitrogen fixation bacterium with Glycine soja.</title>
        <authorList>
            <person name="Yan H."/>
            <person name="Chen W."/>
        </authorList>
    </citation>
    <scope>NUCLEOTIDE SEQUENCE [LARGE SCALE GENOMIC DNA]</scope>
    <source>
        <strain evidence="3 4">LMG 7837</strain>
    </source>
</reference>
<organism evidence="3 4">
    <name type="scientific">Sinorhizobium saheli</name>
    <dbReference type="NCBI Taxonomy" id="36856"/>
    <lineage>
        <taxon>Bacteria</taxon>
        <taxon>Pseudomonadati</taxon>
        <taxon>Pseudomonadota</taxon>
        <taxon>Alphaproteobacteria</taxon>
        <taxon>Hyphomicrobiales</taxon>
        <taxon>Rhizobiaceae</taxon>
        <taxon>Sinorhizobium/Ensifer group</taxon>
        <taxon>Sinorhizobium</taxon>
    </lineage>
</organism>
<evidence type="ECO:0000313" key="4">
    <source>
        <dbReference type="Proteomes" id="UP000078507"/>
    </source>
</evidence>
<evidence type="ECO:0000259" key="1">
    <source>
        <dbReference type="Pfam" id="PF00656"/>
    </source>
</evidence>
<evidence type="ECO:0000259" key="2">
    <source>
        <dbReference type="Pfam" id="PF19955"/>
    </source>
</evidence>
<dbReference type="EMBL" id="LNQB01000077">
    <property type="protein sequence ID" value="OAP43554.1"/>
    <property type="molecule type" value="Genomic_DNA"/>
</dbReference>
<sequence>MNQQNADDTTNQAGFIEGHALLIAVAAYPRVRALPSAVINDARDMKAVLTSSMHCGYDSSNVILLQDDDATLDRIRQELATLADRTKATDTAVIFFSGHGVRMGDSANPESALVPMDCEPANLSTTVLHEAEFSAALARIKAKRLVVFIDACHAGAAGTFKGRDGLPDLGFSEKSLDRLAQGSGRVLIASSRGSETSLIFNGAANSLFTEHLLGALRGGARTNGDGFIRIFEVFNHVAEKVRAAAPGRQHPIFKASDLEDNFPFALDRGGAKSIESSLIATRNETWRQFEEILADLYPAGPLDQEIWARAGGDISRLRLSGTGRASWFAALRTIRQGGGGHDITRKSLIQTALQDFPHHQELAQLLPNG</sequence>
<accession>A0A178Y873</accession>
<proteinExistence type="predicted"/>
<dbReference type="Pfam" id="PF00656">
    <property type="entry name" value="Peptidase_C14"/>
    <property type="match status" value="1"/>
</dbReference>
<dbReference type="SUPFAM" id="SSF52129">
    <property type="entry name" value="Caspase-like"/>
    <property type="match status" value="1"/>
</dbReference>
<dbReference type="STRING" id="36856.ATB98_24440"/>
<evidence type="ECO:0008006" key="5">
    <source>
        <dbReference type="Google" id="ProtNLM"/>
    </source>
</evidence>
<dbReference type="GO" id="GO:0004197">
    <property type="term" value="F:cysteine-type endopeptidase activity"/>
    <property type="evidence" value="ECO:0007669"/>
    <property type="project" value="InterPro"/>
</dbReference>
<evidence type="ECO:0000313" key="3">
    <source>
        <dbReference type="EMBL" id="OAP43554.1"/>
    </source>
</evidence>
<keyword evidence="4" id="KW-1185">Reference proteome</keyword>
<dbReference type="Pfam" id="PF19955">
    <property type="entry name" value="EAD1"/>
    <property type="match status" value="1"/>
</dbReference>
<dbReference type="InterPro" id="IPR029030">
    <property type="entry name" value="Caspase-like_dom_sf"/>
</dbReference>
<gene>
    <name evidence="3" type="ORF">ATB98_24440</name>
</gene>
<dbReference type="Gene3D" id="3.40.50.1460">
    <property type="match status" value="1"/>
</dbReference>
<comment type="caution">
    <text evidence="3">The sequence shown here is derived from an EMBL/GenBank/DDBJ whole genome shotgun (WGS) entry which is preliminary data.</text>
</comment>
<dbReference type="InterPro" id="IPR050452">
    <property type="entry name" value="Metacaspase"/>
</dbReference>
<dbReference type="PANTHER" id="PTHR48104">
    <property type="entry name" value="METACASPASE-4"/>
    <property type="match status" value="1"/>
</dbReference>
<name>A0A178Y873_SINSA</name>